<accession>A0A413B4H4</accession>
<evidence type="ECO:0000313" key="4">
    <source>
        <dbReference type="Proteomes" id="UP000283310"/>
    </source>
</evidence>
<dbReference type="RefSeq" id="WP_117858726.1">
    <property type="nucleotide sequence ID" value="NZ_JADNPL010000017.1"/>
</dbReference>
<organism evidence="3 5">
    <name type="scientific">Bacteroides stercoris</name>
    <dbReference type="NCBI Taxonomy" id="46506"/>
    <lineage>
        <taxon>Bacteria</taxon>
        <taxon>Pseudomonadati</taxon>
        <taxon>Bacteroidota</taxon>
        <taxon>Bacteroidia</taxon>
        <taxon>Bacteroidales</taxon>
        <taxon>Bacteroidaceae</taxon>
        <taxon>Bacteroides</taxon>
    </lineage>
</organism>
<dbReference type="EMBL" id="QRTW01000017">
    <property type="protein sequence ID" value="RGR12233.1"/>
    <property type="molecule type" value="Genomic_DNA"/>
</dbReference>
<gene>
    <name evidence="3" type="ORF">DWV77_13140</name>
    <name evidence="2" type="ORF">DWY65_10665</name>
</gene>
<evidence type="ECO:0000256" key="1">
    <source>
        <dbReference type="SAM" id="SignalP"/>
    </source>
</evidence>
<feature type="chain" id="PRO_5036103919" evidence="1">
    <location>
        <begin position="23"/>
        <end position="138"/>
    </location>
</feature>
<reference evidence="4 5" key="1">
    <citation type="submission" date="2018-08" db="EMBL/GenBank/DDBJ databases">
        <title>A genome reference for cultivated species of the human gut microbiota.</title>
        <authorList>
            <person name="Zou Y."/>
            <person name="Xue W."/>
            <person name="Luo G."/>
        </authorList>
    </citation>
    <scope>NUCLEOTIDE SEQUENCE [LARGE SCALE GENOMIC DNA]</scope>
    <source>
        <strain evidence="3 5">AF12-7</strain>
        <strain evidence="2 4">AF26-20BH</strain>
    </source>
</reference>
<dbReference type="AlphaFoldDB" id="A0A413B4H4"/>
<evidence type="ECO:0000313" key="2">
    <source>
        <dbReference type="EMBL" id="RGR12233.1"/>
    </source>
</evidence>
<dbReference type="Proteomes" id="UP000285150">
    <property type="component" value="Unassembled WGS sequence"/>
</dbReference>
<sequence>MRRIIHTFILAFQFIILPAVFTACKDDSGNISPLQEVTPAFSWEENSFLLETDNGWGITRFSNRIALSNFNQKRQYHLSWNGGSGAGEKTGGVLRIAEAGKKLQTILLDKLLIEDIDGMYYNIHFQKDEKTGTLLLSK</sequence>
<comment type="caution">
    <text evidence="3">The sequence shown here is derived from an EMBL/GenBank/DDBJ whole genome shotgun (WGS) entry which is preliminary data.</text>
</comment>
<keyword evidence="1" id="KW-0732">Signal</keyword>
<evidence type="ECO:0000313" key="3">
    <source>
        <dbReference type="EMBL" id="RGW32672.1"/>
    </source>
</evidence>
<proteinExistence type="predicted"/>
<dbReference type="Proteomes" id="UP000283310">
    <property type="component" value="Unassembled WGS sequence"/>
</dbReference>
<dbReference type="PROSITE" id="PS51257">
    <property type="entry name" value="PROKAR_LIPOPROTEIN"/>
    <property type="match status" value="1"/>
</dbReference>
<dbReference type="EMBL" id="QSAF01000017">
    <property type="protein sequence ID" value="RGW32672.1"/>
    <property type="molecule type" value="Genomic_DNA"/>
</dbReference>
<protein>
    <submittedName>
        <fullName evidence="3">Uncharacterized protein</fullName>
    </submittedName>
</protein>
<evidence type="ECO:0000313" key="5">
    <source>
        <dbReference type="Proteomes" id="UP000285150"/>
    </source>
</evidence>
<feature type="signal peptide" evidence="1">
    <location>
        <begin position="1"/>
        <end position="22"/>
    </location>
</feature>
<name>A0A413B4H4_BACSE</name>